<evidence type="ECO:0000256" key="1">
    <source>
        <dbReference type="ARBA" id="ARBA00000707"/>
    </source>
</evidence>
<dbReference type="PANTHER" id="PTHR13312">
    <property type="entry name" value="HIV-INDUCED PROTEIN-7-LIKE PROTEASE"/>
    <property type="match status" value="1"/>
</dbReference>
<keyword evidence="3 11" id="KW-0963">Cytoplasm</keyword>
<keyword evidence="7 11" id="KW-0833">Ubl conjugation pathway</keyword>
<dbReference type="Gene3D" id="3.10.20.90">
    <property type="entry name" value="Phosphatidylinositol 3-kinase Catalytic Subunit, Chain A, domain 1"/>
    <property type="match status" value="1"/>
</dbReference>
<evidence type="ECO:0000256" key="4">
    <source>
        <dbReference type="ARBA" id="ARBA00022670"/>
    </source>
</evidence>
<dbReference type="CDD" id="cd22745">
    <property type="entry name" value="OTU_OTU1"/>
    <property type="match status" value="1"/>
</dbReference>
<evidence type="ECO:0000256" key="8">
    <source>
        <dbReference type="ARBA" id="ARBA00022801"/>
    </source>
</evidence>
<organism evidence="14 15">
    <name type="scientific">Cronartium quercuum f. sp. fusiforme G11</name>
    <dbReference type="NCBI Taxonomy" id="708437"/>
    <lineage>
        <taxon>Eukaryota</taxon>
        <taxon>Fungi</taxon>
        <taxon>Dikarya</taxon>
        <taxon>Basidiomycota</taxon>
        <taxon>Pucciniomycotina</taxon>
        <taxon>Pucciniomycetes</taxon>
        <taxon>Pucciniales</taxon>
        <taxon>Coleosporiaceae</taxon>
        <taxon>Cronartium</taxon>
    </lineage>
</organism>
<keyword evidence="10" id="KW-0862">Zinc</keyword>
<dbReference type="GO" id="GO:0030968">
    <property type="term" value="P:endoplasmic reticulum unfolded protein response"/>
    <property type="evidence" value="ECO:0007669"/>
    <property type="project" value="TreeGrafter"/>
</dbReference>
<dbReference type="Pfam" id="PF21403">
    <property type="entry name" value="OTU1_UBXL"/>
    <property type="match status" value="1"/>
</dbReference>
<dbReference type="FunFam" id="3.90.70.80:FF:000016">
    <property type="entry name" value="Putative ubiquitin thioesterase otu1"/>
    <property type="match status" value="1"/>
</dbReference>
<evidence type="ECO:0000256" key="3">
    <source>
        <dbReference type="ARBA" id="ARBA00022490"/>
    </source>
</evidence>
<evidence type="ECO:0000259" key="13">
    <source>
        <dbReference type="PROSITE" id="PS50802"/>
    </source>
</evidence>
<evidence type="ECO:0000256" key="12">
    <source>
        <dbReference type="SAM" id="MobiDB-lite"/>
    </source>
</evidence>
<comment type="function">
    <text evidence="11">Hydrolase that can remove conjugated ubiquitin from proteins and may therefore play an important regulatory role at the level of protein turnover by preventing degradation.</text>
</comment>
<gene>
    <name evidence="14" type="ORF">CROQUDRAFT_670614</name>
</gene>
<protein>
    <recommendedName>
        <fullName evidence="11">Ubiquitin thioesterase OTU</fullName>
        <ecNumber evidence="11">3.4.19.12</ecNumber>
    </recommendedName>
</protein>
<feature type="region of interest" description="Disordered" evidence="12">
    <location>
        <begin position="87"/>
        <end position="121"/>
    </location>
</feature>
<dbReference type="GO" id="GO:0016579">
    <property type="term" value="P:protein deubiquitination"/>
    <property type="evidence" value="ECO:0007669"/>
    <property type="project" value="TreeGrafter"/>
</dbReference>
<evidence type="ECO:0000256" key="2">
    <source>
        <dbReference type="ARBA" id="ARBA00004496"/>
    </source>
</evidence>
<feature type="compositionally biased region" description="Polar residues" evidence="12">
    <location>
        <begin position="105"/>
        <end position="121"/>
    </location>
</feature>
<dbReference type="EC" id="3.4.19.12" evidence="11"/>
<dbReference type="InterPro" id="IPR038765">
    <property type="entry name" value="Papain-like_cys_pep_sf"/>
</dbReference>
<feature type="compositionally biased region" description="Polar residues" evidence="12">
    <location>
        <begin position="87"/>
        <end position="96"/>
    </location>
</feature>
<dbReference type="InterPro" id="IPR057766">
    <property type="entry name" value="Znf-C2H2_OTU1-like_C"/>
</dbReference>
<dbReference type="InterPro" id="IPR003323">
    <property type="entry name" value="OTU_dom"/>
</dbReference>
<proteinExistence type="predicted"/>
<dbReference type="AlphaFoldDB" id="A0A9P6NJX6"/>
<comment type="subcellular location">
    <subcellularLocation>
        <location evidence="2 11">Cytoplasm</location>
    </subcellularLocation>
</comment>
<dbReference type="SUPFAM" id="SSF54001">
    <property type="entry name" value="Cysteine proteinases"/>
    <property type="match status" value="1"/>
</dbReference>
<dbReference type="Pfam" id="PF24560">
    <property type="entry name" value="zf-C2H2_OTU1_C"/>
    <property type="match status" value="1"/>
</dbReference>
<comment type="caution">
    <text evidence="14">The sequence shown here is derived from an EMBL/GenBank/DDBJ whole genome shotgun (WGS) entry which is preliminary data.</text>
</comment>
<evidence type="ECO:0000313" key="15">
    <source>
        <dbReference type="Proteomes" id="UP000886653"/>
    </source>
</evidence>
<keyword evidence="5" id="KW-0479">Metal-binding</keyword>
<dbReference type="PANTHER" id="PTHR13312:SF0">
    <property type="entry name" value="UBIQUITIN THIOESTERASE OTU1"/>
    <property type="match status" value="1"/>
</dbReference>
<dbReference type="Proteomes" id="UP000886653">
    <property type="component" value="Unassembled WGS sequence"/>
</dbReference>
<keyword evidence="6" id="KW-0863">Zinc-finger</keyword>
<reference evidence="14" key="1">
    <citation type="submission" date="2013-11" db="EMBL/GenBank/DDBJ databases">
        <title>Genome sequence of the fusiform rust pathogen reveals effectors for host alternation and coevolution with pine.</title>
        <authorList>
            <consortium name="DOE Joint Genome Institute"/>
            <person name="Smith K."/>
            <person name="Pendleton A."/>
            <person name="Kubisiak T."/>
            <person name="Anderson C."/>
            <person name="Salamov A."/>
            <person name="Aerts A."/>
            <person name="Riley R."/>
            <person name="Clum A."/>
            <person name="Lindquist E."/>
            <person name="Ence D."/>
            <person name="Campbell M."/>
            <person name="Kronenberg Z."/>
            <person name="Feau N."/>
            <person name="Dhillon B."/>
            <person name="Hamelin R."/>
            <person name="Burleigh J."/>
            <person name="Smith J."/>
            <person name="Yandell M."/>
            <person name="Nelson C."/>
            <person name="Grigoriev I."/>
            <person name="Davis J."/>
        </authorList>
    </citation>
    <scope>NUCLEOTIDE SEQUENCE</scope>
    <source>
        <strain evidence="14">G11</strain>
    </source>
</reference>
<accession>A0A9P6NJX6</accession>
<dbReference type="GO" id="GO:0008270">
    <property type="term" value="F:zinc ion binding"/>
    <property type="evidence" value="ECO:0007669"/>
    <property type="project" value="UniProtKB-KW"/>
</dbReference>
<dbReference type="GO" id="GO:0036503">
    <property type="term" value="P:ERAD pathway"/>
    <property type="evidence" value="ECO:0007669"/>
    <property type="project" value="TreeGrafter"/>
</dbReference>
<keyword evidence="4" id="KW-0645">Protease</keyword>
<dbReference type="GO" id="GO:0005634">
    <property type="term" value="C:nucleus"/>
    <property type="evidence" value="ECO:0007669"/>
    <property type="project" value="TreeGrafter"/>
</dbReference>
<sequence>MFKLRIRGPSGVATIEISPEASRKELYELVSARTDITLTKLELRLGFPRPQLLRDSDEDASVKSLGITNGETLQASIATGSGSTLPAQASLTSMAPTRSVPPSAPVSQSISSRPSKPQQVSVPVNDAHLVLRLVPDDNSCLFRAVGLCLEHGDHSSLDISSKLRRIVADAVRRDPGRWSEPVLGRKPDLYVSKITQKDVWGGAIELAILAEHYRTEICSIDVQTGRVDRFGESENFSQRIILIYSGIHYDAVTLSPIPPQPSSSFPPEIGFDTTIFSCEDDHLLSSASQLVRQLRDQHYYTDTASFTLRCTICSKALVGETDARKHAEQTGHTQFGEYA</sequence>
<feature type="domain" description="OTU" evidence="13">
    <location>
        <begin position="129"/>
        <end position="255"/>
    </location>
</feature>
<dbReference type="EMBL" id="MU167249">
    <property type="protein sequence ID" value="KAG0147344.1"/>
    <property type="molecule type" value="Genomic_DNA"/>
</dbReference>
<evidence type="ECO:0000256" key="9">
    <source>
        <dbReference type="ARBA" id="ARBA00022807"/>
    </source>
</evidence>
<dbReference type="PROSITE" id="PS50802">
    <property type="entry name" value="OTU"/>
    <property type="match status" value="1"/>
</dbReference>
<dbReference type="Gene3D" id="3.90.70.80">
    <property type="match status" value="1"/>
</dbReference>
<evidence type="ECO:0000256" key="7">
    <source>
        <dbReference type="ARBA" id="ARBA00022786"/>
    </source>
</evidence>
<keyword evidence="8 11" id="KW-0378">Hydrolase</keyword>
<name>A0A9P6NJX6_9BASI</name>
<dbReference type="GO" id="GO:0005829">
    <property type="term" value="C:cytosol"/>
    <property type="evidence" value="ECO:0007669"/>
    <property type="project" value="TreeGrafter"/>
</dbReference>
<dbReference type="PROSITE" id="PS00028">
    <property type="entry name" value="ZINC_FINGER_C2H2_1"/>
    <property type="match status" value="1"/>
</dbReference>
<dbReference type="OrthoDB" id="65596at2759"/>
<dbReference type="GO" id="GO:0004843">
    <property type="term" value="F:cysteine-type deubiquitinase activity"/>
    <property type="evidence" value="ECO:0007669"/>
    <property type="project" value="UniProtKB-UniRule"/>
</dbReference>
<evidence type="ECO:0000256" key="10">
    <source>
        <dbReference type="ARBA" id="ARBA00022833"/>
    </source>
</evidence>
<comment type="catalytic activity">
    <reaction evidence="1 11">
        <text>Thiol-dependent hydrolysis of ester, thioester, amide, peptide and isopeptide bonds formed by the C-terminal Gly of ubiquitin (a 76-residue protein attached to proteins as an intracellular targeting signal).</text>
        <dbReference type="EC" id="3.4.19.12"/>
    </reaction>
</comment>
<evidence type="ECO:0000256" key="11">
    <source>
        <dbReference type="RuleBase" id="RU367104"/>
    </source>
</evidence>
<dbReference type="InterPro" id="IPR013087">
    <property type="entry name" value="Znf_C2H2_type"/>
</dbReference>
<evidence type="ECO:0000256" key="6">
    <source>
        <dbReference type="ARBA" id="ARBA00022771"/>
    </source>
</evidence>
<keyword evidence="9 11" id="KW-0788">Thiol protease</keyword>
<evidence type="ECO:0000256" key="5">
    <source>
        <dbReference type="ARBA" id="ARBA00022723"/>
    </source>
</evidence>
<dbReference type="InterPro" id="IPR048857">
    <property type="entry name" value="OTU1_Ubl"/>
</dbReference>
<evidence type="ECO:0000313" key="14">
    <source>
        <dbReference type="EMBL" id="KAG0147344.1"/>
    </source>
</evidence>
<keyword evidence="15" id="KW-1185">Reference proteome</keyword>
<dbReference type="Pfam" id="PF02338">
    <property type="entry name" value="OTU"/>
    <property type="match status" value="1"/>
</dbReference>